<dbReference type="RefSeq" id="WP_090293277.1">
    <property type="nucleotide sequence ID" value="NZ_FNKI01000001.1"/>
</dbReference>
<feature type="domain" description="Stress-response A/B barrel" evidence="2">
    <location>
        <begin position="33"/>
        <end position="129"/>
    </location>
</feature>
<dbReference type="STRING" id="1073328.SAMN05216294_0995"/>
<organism evidence="3 4">
    <name type="scientific">Flagellimonas zhangzhouensis</name>
    <dbReference type="NCBI Taxonomy" id="1073328"/>
    <lineage>
        <taxon>Bacteria</taxon>
        <taxon>Pseudomonadati</taxon>
        <taxon>Bacteroidota</taxon>
        <taxon>Flavobacteriia</taxon>
        <taxon>Flavobacteriales</taxon>
        <taxon>Flavobacteriaceae</taxon>
        <taxon>Flagellimonas</taxon>
    </lineage>
</organism>
<dbReference type="Pfam" id="PF07876">
    <property type="entry name" value="Dabb"/>
    <property type="match status" value="1"/>
</dbReference>
<gene>
    <name evidence="3" type="ORF">SAMN04487892_2375</name>
</gene>
<protein>
    <submittedName>
        <fullName evidence="3">Stress responsive A/B Barrel Domain</fullName>
    </submittedName>
</protein>
<evidence type="ECO:0000256" key="1">
    <source>
        <dbReference type="SAM" id="SignalP"/>
    </source>
</evidence>
<evidence type="ECO:0000313" key="4">
    <source>
        <dbReference type="Proteomes" id="UP000199592"/>
    </source>
</evidence>
<dbReference type="AlphaFoldDB" id="A0A1H2WRB5"/>
<dbReference type="InterPro" id="IPR013097">
    <property type="entry name" value="Dabb"/>
</dbReference>
<dbReference type="PROSITE" id="PS51502">
    <property type="entry name" value="S_R_A_B_BARREL"/>
    <property type="match status" value="1"/>
</dbReference>
<keyword evidence="4" id="KW-1185">Reference proteome</keyword>
<dbReference type="SMART" id="SM00886">
    <property type="entry name" value="Dabb"/>
    <property type="match status" value="1"/>
</dbReference>
<name>A0A1H2WRB5_9FLAO</name>
<proteinExistence type="predicted"/>
<dbReference type="InterPro" id="IPR011008">
    <property type="entry name" value="Dimeric_a/b-barrel"/>
</dbReference>
<accession>A0A1H2WRB5</accession>
<reference evidence="4" key="1">
    <citation type="submission" date="2016-10" db="EMBL/GenBank/DDBJ databases">
        <authorList>
            <person name="Varghese N."/>
            <person name="Submissions S."/>
        </authorList>
    </citation>
    <scope>NUCLEOTIDE SEQUENCE [LARGE SCALE GENOMIC DNA]</scope>
    <source>
        <strain evidence="4">DSM 25030</strain>
    </source>
</reference>
<dbReference type="PROSITE" id="PS51257">
    <property type="entry name" value="PROKAR_LIPOPROTEIN"/>
    <property type="match status" value="1"/>
</dbReference>
<feature type="signal peptide" evidence="1">
    <location>
        <begin position="1"/>
        <end position="21"/>
    </location>
</feature>
<keyword evidence="1" id="KW-0732">Signal</keyword>
<dbReference type="Gene3D" id="3.30.70.100">
    <property type="match status" value="1"/>
</dbReference>
<feature type="chain" id="PRO_5011667738" evidence="1">
    <location>
        <begin position="22"/>
        <end position="134"/>
    </location>
</feature>
<dbReference type="Proteomes" id="UP000199592">
    <property type="component" value="Unassembled WGS sequence"/>
</dbReference>
<evidence type="ECO:0000313" key="3">
    <source>
        <dbReference type="EMBL" id="SDW82529.1"/>
    </source>
</evidence>
<dbReference type="EMBL" id="FNMY01000003">
    <property type="protein sequence ID" value="SDW82529.1"/>
    <property type="molecule type" value="Genomic_DNA"/>
</dbReference>
<dbReference type="OrthoDB" id="7189263at2"/>
<dbReference type="SUPFAM" id="SSF54909">
    <property type="entry name" value="Dimeric alpha+beta barrel"/>
    <property type="match status" value="1"/>
</dbReference>
<sequence length="134" mass="15309">MKTKILTLLLVGVVASSCVQIKNDMNKNFDHTFAHVVYFWFKDPDSAADRATFEASLTKFLENSQFAKTKFIGKPPKAIRDVVDDSFTYSLILTFESAEDQAAYQTEPPHLVFIEECQQMWEKVIVYDSQGITE</sequence>
<evidence type="ECO:0000259" key="2">
    <source>
        <dbReference type="PROSITE" id="PS51502"/>
    </source>
</evidence>